<organism evidence="2 3">
    <name type="scientific">Knipowitschia caucasica</name>
    <name type="common">Caucasian dwarf goby</name>
    <name type="synonym">Pomatoschistus caucasicus</name>
    <dbReference type="NCBI Taxonomy" id="637954"/>
    <lineage>
        <taxon>Eukaryota</taxon>
        <taxon>Metazoa</taxon>
        <taxon>Chordata</taxon>
        <taxon>Craniata</taxon>
        <taxon>Vertebrata</taxon>
        <taxon>Euteleostomi</taxon>
        <taxon>Actinopterygii</taxon>
        <taxon>Neopterygii</taxon>
        <taxon>Teleostei</taxon>
        <taxon>Neoteleostei</taxon>
        <taxon>Acanthomorphata</taxon>
        <taxon>Gobiaria</taxon>
        <taxon>Gobiiformes</taxon>
        <taxon>Gobioidei</taxon>
        <taxon>Gobiidae</taxon>
        <taxon>Gobiinae</taxon>
        <taxon>Knipowitschia</taxon>
    </lineage>
</organism>
<gene>
    <name evidence="2" type="ORF">KC01_LOCUS16565</name>
</gene>
<reference evidence="2 3" key="1">
    <citation type="submission" date="2024-04" db="EMBL/GenBank/DDBJ databases">
        <authorList>
            <person name="Waldvogel A.-M."/>
            <person name="Schoenle A."/>
        </authorList>
    </citation>
    <scope>NUCLEOTIDE SEQUENCE [LARGE SCALE GENOMIC DNA]</scope>
</reference>
<dbReference type="SUPFAM" id="SSF53098">
    <property type="entry name" value="Ribonuclease H-like"/>
    <property type="match status" value="1"/>
</dbReference>
<dbReference type="EMBL" id="OZ035839">
    <property type="protein sequence ID" value="CAL1586517.1"/>
    <property type="molecule type" value="Genomic_DNA"/>
</dbReference>
<evidence type="ECO:0000313" key="3">
    <source>
        <dbReference type="Proteomes" id="UP001497482"/>
    </source>
</evidence>
<dbReference type="PANTHER" id="PTHR46169">
    <property type="entry name" value="DNA REPLICATION-RELATED ELEMENT FACTOR, ISOFORM A"/>
    <property type="match status" value="1"/>
</dbReference>
<dbReference type="GO" id="GO:0005634">
    <property type="term" value="C:nucleus"/>
    <property type="evidence" value="ECO:0007669"/>
    <property type="project" value="TreeGrafter"/>
</dbReference>
<dbReference type="AlphaFoldDB" id="A0AAV2K9B2"/>
<evidence type="ECO:0000313" key="2">
    <source>
        <dbReference type="EMBL" id="CAL1586517.1"/>
    </source>
</evidence>
<name>A0AAV2K9B2_KNICA</name>
<dbReference type="GO" id="GO:0046983">
    <property type="term" value="F:protein dimerization activity"/>
    <property type="evidence" value="ECO:0007669"/>
    <property type="project" value="InterPro"/>
</dbReference>
<proteinExistence type="predicted"/>
<feature type="domain" description="HAT C-terminal dimerisation" evidence="1">
    <location>
        <begin position="153"/>
        <end position="229"/>
    </location>
</feature>
<accession>A0AAV2K9B2</accession>
<dbReference type="InterPro" id="IPR012337">
    <property type="entry name" value="RNaseH-like_sf"/>
</dbReference>
<sequence length="230" mass="25671">MSSEKTVSISHIYPITFSIIKKHTINTTCDRPRVAEFKATVRQSLSERMEVDNKARLVAMPALMASALDPRHKHLPFLARDETKAVFDKLNELCAHDLEDHAAIAEDMGEEEVEQHGATGGVDDAVTAGPSSAISMLLGDDYSVADTTNPQMEVDAYIKDPRPSLESNPLDWWRENQTRLTRLAEVAHRYLCIPGTSVPSERVFSAAGLVVNRLRTRLTPEHVDMLVFFE</sequence>
<dbReference type="InterPro" id="IPR008906">
    <property type="entry name" value="HATC_C_dom"/>
</dbReference>
<dbReference type="PANTHER" id="PTHR46169:SF29">
    <property type="entry name" value="DNA REPLICATION-RELATED ELEMENT FACTOR, ISOFORM A"/>
    <property type="match status" value="1"/>
</dbReference>
<keyword evidence="3" id="KW-1185">Reference proteome</keyword>
<evidence type="ECO:0000259" key="1">
    <source>
        <dbReference type="Pfam" id="PF05699"/>
    </source>
</evidence>
<dbReference type="Pfam" id="PF05699">
    <property type="entry name" value="Dimer_Tnp_hAT"/>
    <property type="match status" value="1"/>
</dbReference>
<protein>
    <recommendedName>
        <fullName evidence="1">HAT C-terminal dimerisation domain-containing protein</fullName>
    </recommendedName>
</protein>
<dbReference type="Proteomes" id="UP001497482">
    <property type="component" value="Chromosome 17"/>
</dbReference>
<dbReference type="GO" id="GO:0006357">
    <property type="term" value="P:regulation of transcription by RNA polymerase II"/>
    <property type="evidence" value="ECO:0007669"/>
    <property type="project" value="TreeGrafter"/>
</dbReference>
<dbReference type="InterPro" id="IPR052717">
    <property type="entry name" value="Vacuolar_transposase_reg"/>
</dbReference>